<keyword evidence="1" id="KW-0812">Transmembrane</keyword>
<reference evidence="2 3" key="1">
    <citation type="submission" date="2017-01" db="EMBL/GenBank/DDBJ databases">
        <title>Genome sequencing of Rhodoferax fermentans JCM 7819.</title>
        <authorList>
            <person name="Kim Y.J."/>
            <person name="Farh M.E.-A."/>
            <person name="Yang D.-C."/>
        </authorList>
    </citation>
    <scope>NUCLEOTIDE SEQUENCE [LARGE SCALE GENOMIC DNA]</scope>
    <source>
        <strain evidence="2 3">JCM 7819</strain>
    </source>
</reference>
<comment type="caution">
    <text evidence="2">The sequence shown here is derived from an EMBL/GenBank/DDBJ whole genome shotgun (WGS) entry which is preliminary data.</text>
</comment>
<evidence type="ECO:0000256" key="1">
    <source>
        <dbReference type="SAM" id="Phobius"/>
    </source>
</evidence>
<name>A0A1T1ANP2_RHOFE</name>
<accession>A0A1T1ANP2</accession>
<protein>
    <submittedName>
        <fullName evidence="2">Uncharacterized protein</fullName>
    </submittedName>
</protein>
<gene>
    <name evidence="2" type="ORF">RF819_02615</name>
</gene>
<keyword evidence="1" id="KW-1133">Transmembrane helix</keyword>
<keyword evidence="1" id="KW-0472">Membrane</keyword>
<dbReference type="AlphaFoldDB" id="A0A1T1ANP2"/>
<keyword evidence="3" id="KW-1185">Reference proteome</keyword>
<evidence type="ECO:0000313" key="3">
    <source>
        <dbReference type="Proteomes" id="UP000190750"/>
    </source>
</evidence>
<dbReference type="EMBL" id="MTJN01000002">
    <property type="protein sequence ID" value="OOV05742.1"/>
    <property type="molecule type" value="Genomic_DNA"/>
</dbReference>
<proteinExistence type="predicted"/>
<dbReference type="Proteomes" id="UP000190750">
    <property type="component" value="Unassembled WGS sequence"/>
</dbReference>
<organism evidence="2 3">
    <name type="scientific">Rhodoferax fermentans</name>
    <dbReference type="NCBI Taxonomy" id="28066"/>
    <lineage>
        <taxon>Bacteria</taxon>
        <taxon>Pseudomonadati</taxon>
        <taxon>Pseudomonadota</taxon>
        <taxon>Betaproteobacteria</taxon>
        <taxon>Burkholderiales</taxon>
        <taxon>Comamonadaceae</taxon>
        <taxon>Rhodoferax</taxon>
    </lineage>
</organism>
<sequence length="70" mass="7944">MRPCEFRGGPDDYRGVFISTGWGNVGLLMMPFIPIRSWVALAKFKCDTVGPWFAQSAEEIVKILHFEIPN</sequence>
<feature type="transmembrane region" description="Helical" evidence="1">
    <location>
        <begin position="16"/>
        <end position="35"/>
    </location>
</feature>
<evidence type="ECO:0000313" key="2">
    <source>
        <dbReference type="EMBL" id="OOV05742.1"/>
    </source>
</evidence>